<name>A0ABU8UBL9_9ACTN</name>
<reference evidence="1 2" key="1">
    <citation type="submission" date="2024-03" db="EMBL/GenBank/DDBJ databases">
        <title>Novel Streptomyces species of biotechnological and ecological value are a feature of Machair soil.</title>
        <authorList>
            <person name="Prole J.R."/>
            <person name="Goodfellow M."/>
            <person name="Allenby N."/>
            <person name="Ward A.C."/>
        </authorList>
    </citation>
    <scope>NUCLEOTIDE SEQUENCE [LARGE SCALE GENOMIC DNA]</scope>
    <source>
        <strain evidence="1 2">MS1.HAVA.3</strain>
    </source>
</reference>
<dbReference type="EMBL" id="JBBKAM010000002">
    <property type="protein sequence ID" value="MEJ8645283.1"/>
    <property type="molecule type" value="Genomic_DNA"/>
</dbReference>
<gene>
    <name evidence="1" type="ORF">WKI68_36925</name>
</gene>
<keyword evidence="2" id="KW-1185">Reference proteome</keyword>
<comment type="caution">
    <text evidence="1">The sequence shown here is derived from an EMBL/GenBank/DDBJ whole genome shotgun (WGS) entry which is preliminary data.</text>
</comment>
<proteinExistence type="predicted"/>
<protein>
    <submittedName>
        <fullName evidence="1">Uncharacterized protein</fullName>
    </submittedName>
</protein>
<evidence type="ECO:0000313" key="1">
    <source>
        <dbReference type="EMBL" id="MEJ8645283.1"/>
    </source>
</evidence>
<accession>A0ABU8UBL9</accession>
<sequence>MINQHVTINGAIDPVSTAQQVRRMFLELKRNYGGADLGIA</sequence>
<organism evidence="1 2">
    <name type="scientific">Streptomyces caledonius</name>
    <dbReference type="NCBI Taxonomy" id="3134107"/>
    <lineage>
        <taxon>Bacteria</taxon>
        <taxon>Bacillati</taxon>
        <taxon>Actinomycetota</taxon>
        <taxon>Actinomycetes</taxon>
        <taxon>Kitasatosporales</taxon>
        <taxon>Streptomycetaceae</taxon>
        <taxon>Streptomyces</taxon>
    </lineage>
</organism>
<evidence type="ECO:0000313" key="2">
    <source>
        <dbReference type="Proteomes" id="UP001382904"/>
    </source>
</evidence>
<dbReference type="Proteomes" id="UP001382904">
    <property type="component" value="Unassembled WGS sequence"/>
</dbReference>